<proteinExistence type="inferred from homology"/>
<dbReference type="SMART" id="SM01161">
    <property type="entry name" value="DUF1767"/>
    <property type="match status" value="1"/>
</dbReference>
<feature type="domain" description="RecQ-mediated genome instability protein 1 C-terminal OB-fold" evidence="4">
    <location>
        <begin position="395"/>
        <end position="516"/>
    </location>
</feature>
<dbReference type="InterPro" id="IPR049363">
    <property type="entry name" value="RMI1_N"/>
</dbReference>
<dbReference type="Pfam" id="PF21000">
    <property type="entry name" value="RMI1_N_N"/>
    <property type="match status" value="1"/>
</dbReference>
<dbReference type="InterPro" id="IPR042470">
    <property type="entry name" value="RMI1_N_C_sf"/>
</dbReference>
<organism evidence="6 7">
    <name type="scientific">Atta colombica</name>
    <dbReference type="NCBI Taxonomy" id="520822"/>
    <lineage>
        <taxon>Eukaryota</taxon>
        <taxon>Metazoa</taxon>
        <taxon>Ecdysozoa</taxon>
        <taxon>Arthropoda</taxon>
        <taxon>Hexapoda</taxon>
        <taxon>Insecta</taxon>
        <taxon>Pterygota</taxon>
        <taxon>Neoptera</taxon>
        <taxon>Endopterygota</taxon>
        <taxon>Hymenoptera</taxon>
        <taxon>Apocrita</taxon>
        <taxon>Aculeata</taxon>
        <taxon>Formicoidea</taxon>
        <taxon>Formicidae</taxon>
        <taxon>Myrmicinae</taxon>
        <taxon>Atta</taxon>
    </lineage>
</organism>
<dbReference type="InterPro" id="IPR032199">
    <property type="entry name" value="RMI1_C"/>
</dbReference>
<dbReference type="STRING" id="520822.A0A151HZ05"/>
<dbReference type="GO" id="GO:0000166">
    <property type="term" value="F:nucleotide binding"/>
    <property type="evidence" value="ECO:0007669"/>
    <property type="project" value="InterPro"/>
</dbReference>
<accession>A0A151HZ05</accession>
<sequence length="518" mass="59704">MNENLLRRIKNQLNAKFYVMNDAWLRDCVEFFIRDKISHEMTDKHIFEFVEGQWQLSDLREINNENGCLPRNLTQQTHIVLTGIYILQVDKMYDIMSSKYKQLCEIRKIDNQNLEVKEEEQLMEWQPKGRRMMQLYLTDGVQDVTAIEYTSLKQITDILLPGYKVMIIGPIHCRRGVILLEDGKYKEIGGEVETLLKSNALENVLARALGEPENPDPYNDNGLSRIMNQNVQNTASNSNNNDSFFDDDFEEAIDLEAVTAIEQRSQENNAVQENFRNTCDRKQVDRKETNEIMQTLEDIDFEPLEDCQQDENPLMSKTKTCLSLEPPMKVTNHNALIEIKKSTSMKVAQNEKSVVNTSRVIQQISETKIISDFIKPQPAPKVCDVLRDVLREPITEKIYKTVRGQVKNHSTLTKQGKCWSVTALITDYTSSVEVCFDSKVLEGFLGFTVQEFLQKKKFAKLDPQVNSELRLSLRKAQHEIQNLDALLKLELVQGQMPKIVGITQLTTQQKEDLSKRSA</sequence>
<evidence type="ECO:0000313" key="7">
    <source>
        <dbReference type="Proteomes" id="UP000078540"/>
    </source>
</evidence>
<evidence type="ECO:0000259" key="3">
    <source>
        <dbReference type="Pfam" id="PF08585"/>
    </source>
</evidence>
<comment type="similarity">
    <text evidence="1">Belongs to the RMI1 family.</text>
</comment>
<dbReference type="PANTHER" id="PTHR14790:SF15">
    <property type="entry name" value="RECQ-MEDIATED GENOME INSTABILITY PROTEIN 1"/>
    <property type="match status" value="1"/>
</dbReference>
<dbReference type="EMBL" id="KQ976709">
    <property type="protein sequence ID" value="KYM77049.1"/>
    <property type="molecule type" value="Genomic_DNA"/>
</dbReference>
<dbReference type="GO" id="GO:0000724">
    <property type="term" value="P:double-strand break repair via homologous recombination"/>
    <property type="evidence" value="ECO:0007669"/>
    <property type="project" value="TreeGrafter"/>
</dbReference>
<dbReference type="Proteomes" id="UP000078540">
    <property type="component" value="Unassembled WGS sequence"/>
</dbReference>
<dbReference type="GO" id="GO:0016604">
    <property type="term" value="C:nuclear body"/>
    <property type="evidence" value="ECO:0007669"/>
    <property type="project" value="TreeGrafter"/>
</dbReference>
<dbReference type="Gene3D" id="2.40.50.770">
    <property type="entry name" value="RecQ-mediated genome instability protein Rmi1, C-terminal domain"/>
    <property type="match status" value="1"/>
</dbReference>
<feature type="domain" description="RecQ mediated genome instability protein 1 OB-fold" evidence="3">
    <location>
        <begin position="69"/>
        <end position="201"/>
    </location>
</feature>
<evidence type="ECO:0000256" key="2">
    <source>
        <dbReference type="ARBA" id="ARBA00018987"/>
    </source>
</evidence>
<gene>
    <name evidence="6" type="ORF">ALC53_12528</name>
</gene>
<evidence type="ECO:0000259" key="5">
    <source>
        <dbReference type="Pfam" id="PF21000"/>
    </source>
</evidence>
<feature type="domain" description="RMI1 N-terminal" evidence="5">
    <location>
        <begin position="13"/>
        <end position="62"/>
    </location>
</feature>
<evidence type="ECO:0000256" key="1">
    <source>
        <dbReference type="ARBA" id="ARBA00006395"/>
    </source>
</evidence>
<dbReference type="Pfam" id="PF08585">
    <property type="entry name" value="RMI1_N_C"/>
    <property type="match status" value="1"/>
</dbReference>
<name>A0A151HZ05_9HYME</name>
<dbReference type="GO" id="GO:0031422">
    <property type="term" value="C:RecQ family helicase-topoisomerase III complex"/>
    <property type="evidence" value="ECO:0007669"/>
    <property type="project" value="TreeGrafter"/>
</dbReference>
<dbReference type="Pfam" id="PF16099">
    <property type="entry name" value="RMI1_C"/>
    <property type="match status" value="1"/>
</dbReference>
<dbReference type="AlphaFoldDB" id="A0A151HZ05"/>
<dbReference type="InterPro" id="IPR013894">
    <property type="entry name" value="RMI1_OB"/>
</dbReference>
<dbReference type="PANTHER" id="PTHR14790">
    <property type="entry name" value="RECQ-MEDIATED GENOME INSTABILITY PROTEIN 1 RMI1"/>
    <property type="match status" value="1"/>
</dbReference>
<protein>
    <recommendedName>
        <fullName evidence="2">RecQ-mediated genome instability protein 1</fullName>
    </recommendedName>
</protein>
<evidence type="ECO:0000313" key="6">
    <source>
        <dbReference type="EMBL" id="KYM77049.1"/>
    </source>
</evidence>
<keyword evidence="7" id="KW-1185">Reference proteome</keyword>
<evidence type="ECO:0000259" key="4">
    <source>
        <dbReference type="Pfam" id="PF16099"/>
    </source>
</evidence>
<dbReference type="GO" id="GO:0000712">
    <property type="term" value="P:resolution of meiotic recombination intermediates"/>
    <property type="evidence" value="ECO:0007669"/>
    <property type="project" value="TreeGrafter"/>
</dbReference>
<reference evidence="6 7" key="1">
    <citation type="submission" date="2015-09" db="EMBL/GenBank/DDBJ databases">
        <title>Atta colombica WGS genome.</title>
        <authorList>
            <person name="Nygaard S."/>
            <person name="Hu H."/>
            <person name="Boomsma J."/>
            <person name="Zhang G."/>
        </authorList>
    </citation>
    <scope>NUCLEOTIDE SEQUENCE [LARGE SCALE GENOMIC DNA]</scope>
    <source>
        <strain evidence="6">Treedump-2</strain>
        <tissue evidence="6">Whole body</tissue>
    </source>
</reference>